<proteinExistence type="predicted"/>
<dbReference type="Proteomes" id="UP000332933">
    <property type="component" value="Unassembled WGS sequence"/>
</dbReference>
<evidence type="ECO:0000313" key="3">
    <source>
        <dbReference type="EMBL" id="VFT96559.1"/>
    </source>
</evidence>
<evidence type="ECO:0000313" key="2">
    <source>
        <dbReference type="EMBL" id="KAF0688519.1"/>
    </source>
</evidence>
<feature type="transmembrane region" description="Helical" evidence="1">
    <location>
        <begin position="203"/>
        <end position="224"/>
    </location>
</feature>
<dbReference type="AlphaFoldDB" id="A0A485LEA1"/>
<keyword evidence="1" id="KW-0812">Transmembrane</keyword>
<reference evidence="2" key="2">
    <citation type="submission" date="2019-06" db="EMBL/GenBank/DDBJ databases">
        <title>Genomics analysis of Aphanomyces spp. identifies a new class of oomycete effector associated with host adaptation.</title>
        <authorList>
            <person name="Gaulin E."/>
        </authorList>
    </citation>
    <scope>NUCLEOTIDE SEQUENCE</scope>
    <source>
        <strain evidence="2">CBS 578.67</strain>
    </source>
</reference>
<evidence type="ECO:0000313" key="4">
    <source>
        <dbReference type="Proteomes" id="UP000332933"/>
    </source>
</evidence>
<keyword evidence="1" id="KW-0472">Membrane</keyword>
<evidence type="ECO:0000256" key="1">
    <source>
        <dbReference type="SAM" id="Phobius"/>
    </source>
</evidence>
<organism evidence="3 4">
    <name type="scientific">Aphanomyces stellatus</name>
    <dbReference type="NCBI Taxonomy" id="120398"/>
    <lineage>
        <taxon>Eukaryota</taxon>
        <taxon>Sar</taxon>
        <taxon>Stramenopiles</taxon>
        <taxon>Oomycota</taxon>
        <taxon>Saprolegniomycetes</taxon>
        <taxon>Saprolegniales</taxon>
        <taxon>Verrucalvaceae</taxon>
        <taxon>Aphanomyces</taxon>
    </lineage>
</organism>
<name>A0A485LEA1_9STRA</name>
<dbReference type="EMBL" id="VJMH01006718">
    <property type="protein sequence ID" value="KAF0688519.1"/>
    <property type="molecule type" value="Genomic_DNA"/>
</dbReference>
<reference evidence="3 4" key="1">
    <citation type="submission" date="2019-03" db="EMBL/GenBank/DDBJ databases">
        <authorList>
            <person name="Gaulin E."/>
            <person name="Dumas B."/>
        </authorList>
    </citation>
    <scope>NUCLEOTIDE SEQUENCE [LARGE SCALE GENOMIC DNA]</scope>
    <source>
        <strain evidence="3">CBS 568.67</strain>
    </source>
</reference>
<gene>
    <name evidence="3" type="primary">Aste57867_19861</name>
    <name evidence="2" type="ORF">As57867_019795</name>
    <name evidence="3" type="ORF">ASTE57867_19861</name>
</gene>
<keyword evidence="1" id="KW-1133">Transmembrane helix</keyword>
<accession>A0A485LEA1</accession>
<dbReference type="EMBL" id="CAADRA010006741">
    <property type="protein sequence ID" value="VFT96559.1"/>
    <property type="molecule type" value="Genomic_DNA"/>
</dbReference>
<keyword evidence="4" id="KW-1185">Reference proteome</keyword>
<protein>
    <submittedName>
        <fullName evidence="3">Aste57867_19861 protein</fullName>
    </submittedName>
</protein>
<sequence length="239" mass="26622">MPLLYAAAVQRPSAGGRRATAALSSDRRPQPCVVGAQPPVYTQRNTHVPAGDAIQHAPFDTFEASATAYLQRLYNNDTKPLLAAGVVFLRQWFTSTYAMRYKLHLPPSIATDAACVETMFGFPGQLYYGQGMQQVVCAFLGLNETARLAVATTVYQHYTLIGVLVTDSCLWFVSADDDGWWVYFANVCSVSPAFAWFKLVFRVALSIFILHLLWVVYYSHYVILVTNLRRFDVSDLATA</sequence>